<gene>
    <name evidence="3" type="ORF">BKA05_001961</name>
</gene>
<accession>A0A7Y9YDX5</accession>
<dbReference type="AlphaFoldDB" id="A0A7Y9YDX5"/>
<organism evidence="3 4">
    <name type="scientific">Nocardioides marinus</name>
    <dbReference type="NCBI Taxonomy" id="374514"/>
    <lineage>
        <taxon>Bacteria</taxon>
        <taxon>Bacillati</taxon>
        <taxon>Actinomycetota</taxon>
        <taxon>Actinomycetes</taxon>
        <taxon>Propionibacteriales</taxon>
        <taxon>Nocardioidaceae</taxon>
        <taxon>Nocardioides</taxon>
    </lineage>
</organism>
<reference evidence="3 4" key="1">
    <citation type="submission" date="2020-07" db="EMBL/GenBank/DDBJ databases">
        <title>Sequencing the genomes of 1000 actinobacteria strains.</title>
        <authorList>
            <person name="Klenk H.-P."/>
        </authorList>
    </citation>
    <scope>NUCLEOTIDE SEQUENCE [LARGE SCALE GENOMIC DNA]</scope>
    <source>
        <strain evidence="3 4">DSM 18248</strain>
    </source>
</reference>
<dbReference type="EMBL" id="JACBZI010000001">
    <property type="protein sequence ID" value="NYI10446.1"/>
    <property type="molecule type" value="Genomic_DNA"/>
</dbReference>
<keyword evidence="2" id="KW-0812">Transmembrane</keyword>
<feature type="transmembrane region" description="Helical" evidence="2">
    <location>
        <begin position="6"/>
        <end position="22"/>
    </location>
</feature>
<feature type="region of interest" description="Disordered" evidence="1">
    <location>
        <begin position="99"/>
        <end position="129"/>
    </location>
</feature>
<comment type="caution">
    <text evidence="3">The sequence shown here is derived from an EMBL/GenBank/DDBJ whole genome shotgun (WGS) entry which is preliminary data.</text>
</comment>
<sequence>MDDAAWTALALALTIVGGLYTWRAHRRRGLAAGMRGAGLTLLVPAAWLTDTLRMFTRIVDAVGDWALGLVFSPLVWVGVVLGGVGALLLVVSGILTSRQLGTTPRSGTGPAGATKEVGPAERRAKGEPAIDDDLADIEALLRRRGIS</sequence>
<evidence type="ECO:0000256" key="2">
    <source>
        <dbReference type="SAM" id="Phobius"/>
    </source>
</evidence>
<protein>
    <recommendedName>
        <fullName evidence="5">Cellulose synthase</fullName>
    </recommendedName>
</protein>
<evidence type="ECO:0000256" key="1">
    <source>
        <dbReference type="SAM" id="MobiDB-lite"/>
    </source>
</evidence>
<evidence type="ECO:0000313" key="3">
    <source>
        <dbReference type="EMBL" id="NYI10446.1"/>
    </source>
</evidence>
<dbReference type="Proteomes" id="UP000537326">
    <property type="component" value="Unassembled WGS sequence"/>
</dbReference>
<feature type="transmembrane region" description="Helical" evidence="2">
    <location>
        <begin position="29"/>
        <end position="49"/>
    </location>
</feature>
<keyword evidence="2" id="KW-0472">Membrane</keyword>
<feature type="transmembrane region" description="Helical" evidence="2">
    <location>
        <begin position="69"/>
        <end position="95"/>
    </location>
</feature>
<keyword evidence="4" id="KW-1185">Reference proteome</keyword>
<keyword evidence="2" id="KW-1133">Transmembrane helix</keyword>
<dbReference type="RefSeq" id="WP_179531280.1">
    <property type="nucleotide sequence ID" value="NZ_BAAAPP010000010.1"/>
</dbReference>
<feature type="compositionally biased region" description="Basic and acidic residues" evidence="1">
    <location>
        <begin position="118"/>
        <end position="128"/>
    </location>
</feature>
<name>A0A7Y9YDX5_9ACTN</name>
<evidence type="ECO:0000313" key="4">
    <source>
        <dbReference type="Proteomes" id="UP000537326"/>
    </source>
</evidence>
<evidence type="ECO:0008006" key="5">
    <source>
        <dbReference type="Google" id="ProtNLM"/>
    </source>
</evidence>
<proteinExistence type="predicted"/>